<dbReference type="Proteomes" id="UP001162131">
    <property type="component" value="Unassembled WGS sequence"/>
</dbReference>
<dbReference type="SUPFAM" id="SSF50965">
    <property type="entry name" value="Galactose oxidase, central domain"/>
    <property type="match status" value="2"/>
</dbReference>
<protein>
    <recommendedName>
        <fullName evidence="6">Galactose oxidase</fullName>
    </recommendedName>
</protein>
<dbReference type="SMART" id="SM00612">
    <property type="entry name" value="Kelch"/>
    <property type="match status" value="3"/>
</dbReference>
<keyword evidence="2" id="KW-0677">Repeat</keyword>
<dbReference type="EMBL" id="CAJZBQ010000045">
    <property type="protein sequence ID" value="CAG9328333.1"/>
    <property type="molecule type" value="Genomic_DNA"/>
</dbReference>
<evidence type="ECO:0000256" key="3">
    <source>
        <dbReference type="SAM" id="MobiDB-lite"/>
    </source>
</evidence>
<dbReference type="Pfam" id="PF24681">
    <property type="entry name" value="Kelch_KLHDC2_KLHL20_DRC7"/>
    <property type="match status" value="2"/>
</dbReference>
<evidence type="ECO:0000256" key="1">
    <source>
        <dbReference type="ARBA" id="ARBA00022441"/>
    </source>
</evidence>
<dbReference type="InterPro" id="IPR015915">
    <property type="entry name" value="Kelch-typ_b-propeller"/>
</dbReference>
<dbReference type="Gene3D" id="2.120.10.80">
    <property type="entry name" value="Kelch-type beta propeller"/>
    <property type="match status" value="3"/>
</dbReference>
<gene>
    <name evidence="4" type="ORF">BSTOLATCC_MIC45787</name>
</gene>
<organism evidence="4 5">
    <name type="scientific">Blepharisma stoltei</name>
    <dbReference type="NCBI Taxonomy" id="1481888"/>
    <lineage>
        <taxon>Eukaryota</taxon>
        <taxon>Sar</taxon>
        <taxon>Alveolata</taxon>
        <taxon>Ciliophora</taxon>
        <taxon>Postciliodesmatophora</taxon>
        <taxon>Heterotrichea</taxon>
        <taxon>Heterotrichida</taxon>
        <taxon>Blepharismidae</taxon>
        <taxon>Blepharisma</taxon>
    </lineage>
</organism>
<evidence type="ECO:0000313" key="5">
    <source>
        <dbReference type="Proteomes" id="UP001162131"/>
    </source>
</evidence>
<dbReference type="PANTHER" id="PTHR46228:SF2">
    <property type="entry name" value="KELCH REPEAT PROTEIN (AFU_ORTHOLOGUE AFUA_4G14350)"/>
    <property type="match status" value="1"/>
</dbReference>
<evidence type="ECO:0000256" key="2">
    <source>
        <dbReference type="ARBA" id="ARBA00022737"/>
    </source>
</evidence>
<comment type="caution">
    <text evidence="4">The sequence shown here is derived from an EMBL/GenBank/DDBJ whole genome shotgun (WGS) entry which is preliminary data.</text>
</comment>
<proteinExistence type="predicted"/>
<reference evidence="4" key="1">
    <citation type="submission" date="2021-09" db="EMBL/GenBank/DDBJ databases">
        <authorList>
            <consortium name="AG Swart"/>
            <person name="Singh M."/>
            <person name="Singh A."/>
            <person name="Seah K."/>
            <person name="Emmerich C."/>
        </authorList>
    </citation>
    <scope>NUCLEOTIDE SEQUENCE</scope>
    <source>
        <strain evidence="4">ATCC30299</strain>
    </source>
</reference>
<evidence type="ECO:0008006" key="6">
    <source>
        <dbReference type="Google" id="ProtNLM"/>
    </source>
</evidence>
<feature type="region of interest" description="Disordered" evidence="3">
    <location>
        <begin position="671"/>
        <end position="729"/>
    </location>
</feature>
<dbReference type="AlphaFoldDB" id="A0AAU9JPT3"/>
<feature type="compositionally biased region" description="Basic residues" evidence="3">
    <location>
        <begin position="672"/>
        <end position="686"/>
    </location>
</feature>
<keyword evidence="1" id="KW-0880">Kelch repeat</keyword>
<name>A0AAU9JPT3_9CILI</name>
<accession>A0AAU9JPT3</accession>
<dbReference type="InterPro" id="IPR011043">
    <property type="entry name" value="Gal_Oxase/kelch_b-propeller"/>
</dbReference>
<keyword evidence="5" id="KW-1185">Reference proteome</keyword>
<dbReference type="InterPro" id="IPR006652">
    <property type="entry name" value="Kelch_1"/>
</dbReference>
<dbReference type="PANTHER" id="PTHR46228">
    <property type="entry name" value="KELCH DOMAIN-CONTAINING PROTEIN"/>
    <property type="match status" value="1"/>
</dbReference>
<evidence type="ECO:0000313" key="4">
    <source>
        <dbReference type="EMBL" id="CAG9328333.1"/>
    </source>
</evidence>
<sequence length="755" mass="85560">MAYHKIEIPDDTYEVPKAMNLGVAYGEDKLFIFGGYDGRNYLDSFLIFDLKANAWEKFSELSLSSRPSARHLHVIKYVEKHLIVIFGGAHTNNFYNDTYVFNTRTYNWECVSDSRKVPWPRYGMCGDMNESHLYIIAGYGTNPESGEDRYLDDLWSFDVKARQWNQINTVGEDRPKGTGWNCVIYNKVIYCLGSSVLKFYLLSLQTREWQVISTLGTIPDKLELYGFSRCDSGSFYVYGGISYSEESDSTYSLDLIDDQYIWHKLECTGNKPGIRVSFASVSLGDSIIYIGGKTGSVLSGDIYAFNPNIGLRWICLKVVGNCPSERVGHTACYIEALGGIVIHGGDSRGVVNNDLYLFKYKEKAWEKIDYQGESPALSYHSCAYDKEKNIVIYYGGGNLQECSGEIYVLNINSMTWSIPKSKKRIPARAGHYAFIHPTTHEMVVIGGFISIEGYTNEVWSFSIDDAKWTKIATSTNDGPMPVGRIAMACMLYEFYNECWLYMHGGVNSEIVLDDLWRLNLLTWEWQRLPQFSRSPGSVYGHTALLIENSIFEYVGNSVDSRGNAIKVPSTGILWSLNLTHNNLNWCRYKVEGSIPPKRFYTAVLVTNDIVIYGGGPDPNIYQLDRNDVPPDAVSTNIFSDFILPYKSIPMFSGDLNESSIEMVEDKITNINKKGKPKSKKGYKKSSSKGSTEQSFVTTIPEDEEEEEKIQIFGEQSSRETSRRSSITSDRSYVSLRAEELIQKAKESALVRRRKK</sequence>
<dbReference type="SUPFAM" id="SSF117281">
    <property type="entry name" value="Kelch motif"/>
    <property type="match status" value="1"/>
</dbReference>